<gene>
    <name evidence="1" type="ORF">DPMN_094447</name>
</gene>
<accession>A0A9D4L4S3</accession>
<dbReference type="EMBL" id="JAIWYP010000003">
    <property type="protein sequence ID" value="KAH3851960.1"/>
    <property type="molecule type" value="Genomic_DNA"/>
</dbReference>
<evidence type="ECO:0000313" key="1">
    <source>
        <dbReference type="EMBL" id="KAH3851960.1"/>
    </source>
</evidence>
<protein>
    <submittedName>
        <fullName evidence="1">Uncharacterized protein</fullName>
    </submittedName>
</protein>
<name>A0A9D4L4S3_DREPO</name>
<organism evidence="1 2">
    <name type="scientific">Dreissena polymorpha</name>
    <name type="common">Zebra mussel</name>
    <name type="synonym">Mytilus polymorpha</name>
    <dbReference type="NCBI Taxonomy" id="45954"/>
    <lineage>
        <taxon>Eukaryota</taxon>
        <taxon>Metazoa</taxon>
        <taxon>Spiralia</taxon>
        <taxon>Lophotrochozoa</taxon>
        <taxon>Mollusca</taxon>
        <taxon>Bivalvia</taxon>
        <taxon>Autobranchia</taxon>
        <taxon>Heteroconchia</taxon>
        <taxon>Euheterodonta</taxon>
        <taxon>Imparidentia</taxon>
        <taxon>Neoheterodontei</taxon>
        <taxon>Myida</taxon>
        <taxon>Dreissenoidea</taxon>
        <taxon>Dreissenidae</taxon>
        <taxon>Dreissena</taxon>
    </lineage>
</organism>
<reference evidence="1" key="1">
    <citation type="journal article" date="2019" name="bioRxiv">
        <title>The Genome of the Zebra Mussel, Dreissena polymorpha: A Resource for Invasive Species Research.</title>
        <authorList>
            <person name="McCartney M.A."/>
            <person name="Auch B."/>
            <person name="Kono T."/>
            <person name="Mallez S."/>
            <person name="Zhang Y."/>
            <person name="Obille A."/>
            <person name="Becker A."/>
            <person name="Abrahante J.E."/>
            <person name="Garbe J."/>
            <person name="Badalamenti J.P."/>
            <person name="Herman A."/>
            <person name="Mangelson H."/>
            <person name="Liachko I."/>
            <person name="Sullivan S."/>
            <person name="Sone E.D."/>
            <person name="Koren S."/>
            <person name="Silverstein K.A.T."/>
            <person name="Beckman K.B."/>
            <person name="Gohl D.M."/>
        </authorList>
    </citation>
    <scope>NUCLEOTIDE SEQUENCE</scope>
    <source>
        <strain evidence="1">Duluth1</strain>
        <tissue evidence="1">Whole animal</tissue>
    </source>
</reference>
<dbReference type="AlphaFoldDB" id="A0A9D4L4S3"/>
<reference evidence="1" key="2">
    <citation type="submission" date="2020-11" db="EMBL/GenBank/DDBJ databases">
        <authorList>
            <person name="McCartney M.A."/>
            <person name="Auch B."/>
            <person name="Kono T."/>
            <person name="Mallez S."/>
            <person name="Becker A."/>
            <person name="Gohl D.M."/>
            <person name="Silverstein K.A.T."/>
            <person name="Koren S."/>
            <person name="Bechman K.B."/>
            <person name="Herman A."/>
            <person name="Abrahante J.E."/>
            <person name="Garbe J."/>
        </authorList>
    </citation>
    <scope>NUCLEOTIDE SEQUENCE</scope>
    <source>
        <strain evidence="1">Duluth1</strain>
        <tissue evidence="1">Whole animal</tissue>
    </source>
</reference>
<proteinExistence type="predicted"/>
<keyword evidence="2" id="KW-1185">Reference proteome</keyword>
<comment type="caution">
    <text evidence="1">The sequence shown here is derived from an EMBL/GenBank/DDBJ whole genome shotgun (WGS) entry which is preliminary data.</text>
</comment>
<sequence>MIHRTHTKIVSAIKIVCTRTRIQCCDNCMYMYILLSVNGLHGIFHSIEAWLSGFYWTSALVCTDAFRIDDPGSIPTLGASEFGMVVSVPVRWDFTTALADPNNGHNIGHVGFPPGTPPL</sequence>
<evidence type="ECO:0000313" key="2">
    <source>
        <dbReference type="Proteomes" id="UP000828390"/>
    </source>
</evidence>
<dbReference type="Proteomes" id="UP000828390">
    <property type="component" value="Unassembled WGS sequence"/>
</dbReference>